<feature type="transmembrane region" description="Helical" evidence="9">
    <location>
        <begin position="118"/>
        <end position="137"/>
    </location>
</feature>
<feature type="transmembrane region" description="Helical" evidence="9">
    <location>
        <begin position="247"/>
        <end position="265"/>
    </location>
</feature>
<evidence type="ECO:0000256" key="6">
    <source>
        <dbReference type="ARBA" id="ARBA00023136"/>
    </source>
</evidence>
<feature type="transmembrane region" description="Helical" evidence="9">
    <location>
        <begin position="149"/>
        <end position="168"/>
    </location>
</feature>
<dbReference type="PANTHER" id="PTHR42703:SF1">
    <property type="entry name" value="NA(+)_H(+) ANTIPORTER SUBUNIT D1"/>
    <property type="match status" value="1"/>
</dbReference>
<evidence type="ECO:0000259" key="10">
    <source>
        <dbReference type="Pfam" id="PF00361"/>
    </source>
</evidence>
<protein>
    <submittedName>
        <fullName evidence="11">Cation:proton antiporter</fullName>
    </submittedName>
</protein>
<keyword evidence="3" id="KW-1003">Cell membrane</keyword>
<evidence type="ECO:0000313" key="11">
    <source>
        <dbReference type="EMBL" id="RQH57635.1"/>
    </source>
</evidence>
<feature type="transmembrane region" description="Helical" evidence="9">
    <location>
        <begin position="362"/>
        <end position="385"/>
    </location>
</feature>
<feature type="transmembrane region" description="Helical" evidence="9">
    <location>
        <begin position="95"/>
        <end position="112"/>
    </location>
</feature>
<evidence type="ECO:0000256" key="2">
    <source>
        <dbReference type="ARBA" id="ARBA00005346"/>
    </source>
</evidence>
<evidence type="ECO:0000256" key="9">
    <source>
        <dbReference type="SAM" id="Phobius"/>
    </source>
</evidence>
<feature type="domain" description="NADH:quinone oxidoreductase/Mrp antiporter transmembrane" evidence="10">
    <location>
        <begin position="115"/>
        <end position="376"/>
    </location>
</feature>
<reference evidence="11 12" key="1">
    <citation type="journal article" date="2018" name="ACS Chem. Biol.">
        <title>Ketoreductase domain dysfunction expands chemodiversity: malyngamide biosynthesis in the cyanobacterium Okeania hirsuta.</title>
        <authorList>
            <person name="Moss N.A."/>
            <person name="Leao T."/>
            <person name="Rankin M."/>
            <person name="McCullough T.M."/>
            <person name="Qu P."/>
            <person name="Korobeynikov A."/>
            <person name="Smith J.L."/>
            <person name="Gerwick L."/>
            <person name="Gerwick W.H."/>
        </authorList>
    </citation>
    <scope>NUCLEOTIDE SEQUENCE [LARGE SCALE GENOMIC DNA]</scope>
    <source>
        <strain evidence="11 12">PAB10Feb10-1</strain>
    </source>
</reference>
<dbReference type="RefSeq" id="WP_124154110.1">
    <property type="nucleotide sequence ID" value="NZ_CAWOLW010000001.1"/>
</dbReference>
<evidence type="ECO:0000256" key="1">
    <source>
        <dbReference type="ARBA" id="ARBA00004651"/>
    </source>
</evidence>
<evidence type="ECO:0000313" key="12">
    <source>
        <dbReference type="Proteomes" id="UP000269154"/>
    </source>
</evidence>
<proteinExistence type="inferred from homology"/>
<dbReference type="PANTHER" id="PTHR42703">
    <property type="entry name" value="NADH DEHYDROGENASE"/>
    <property type="match status" value="1"/>
</dbReference>
<evidence type="ECO:0000256" key="7">
    <source>
        <dbReference type="ARBA" id="ARBA00025624"/>
    </source>
</evidence>
<name>A0A3N6Q488_9CYAN</name>
<feature type="transmembrane region" description="Helical" evidence="9">
    <location>
        <begin position="460"/>
        <end position="477"/>
    </location>
</feature>
<evidence type="ECO:0000256" key="5">
    <source>
        <dbReference type="ARBA" id="ARBA00022989"/>
    </source>
</evidence>
<dbReference type="Proteomes" id="UP000269154">
    <property type="component" value="Unassembled WGS sequence"/>
</dbReference>
<organism evidence="11 12">
    <name type="scientific">Okeania hirsuta</name>
    <dbReference type="NCBI Taxonomy" id="1458930"/>
    <lineage>
        <taxon>Bacteria</taxon>
        <taxon>Bacillati</taxon>
        <taxon>Cyanobacteriota</taxon>
        <taxon>Cyanophyceae</taxon>
        <taxon>Oscillatoriophycideae</taxon>
        <taxon>Oscillatoriales</taxon>
        <taxon>Microcoleaceae</taxon>
        <taxon>Okeania</taxon>
    </lineage>
</organism>
<sequence length="484" mass="53546">MTNITIVWMALPFFIGFVIYLLPKLDRFLALGIAVVSTNYALAIFIEKSPLNIQLLDNFGVTLIIDRLSGFFIITNALVTLAVIFYCWSSEKTAFFYMQIVILHGSVNGIFICADFMSVYVALEVIGIAAFLLVAYPRTDRAIWVGLRYLFVSNTAMLFYLVGAVIVYKAHHSFYFAGLRGSPPEAIALIFLGLLSKGGIFVSGLWLPLTHSESQSPVSAMLSGVVVKAGVFPLVRCALMLEEIDPIVRFFGVSTALLGVGYAVFEKDTKRMLAFHTISQLGFVLAAPVVAGFYALTHGLVKSALFLIAGVLPSRNFKELHHQPIDSQIWVALVIASFSISGFPLLSGFGAKVLTSKNLLPWQVVGMNIAAVGTAISFAKFIFLPHQKNEEKIKVKLGFWWAMTVLLGGLIVANAVYYEAYTLKNIIKPLVSIAIGWLAYLLIFKKLAIKFPRVVEEFDHLIGFMSFMLILLFWIVWTQSGFSI</sequence>
<feature type="transmembrane region" description="Helical" evidence="9">
    <location>
        <begin position="188"/>
        <end position="209"/>
    </location>
</feature>
<feature type="transmembrane region" description="Helical" evidence="9">
    <location>
        <begin position="397"/>
        <end position="418"/>
    </location>
</feature>
<feature type="transmembrane region" description="Helical" evidence="9">
    <location>
        <begin position="430"/>
        <end position="448"/>
    </location>
</feature>
<feature type="transmembrane region" description="Helical" evidence="9">
    <location>
        <begin position="29"/>
        <end position="46"/>
    </location>
</feature>
<evidence type="ECO:0000256" key="8">
    <source>
        <dbReference type="RuleBase" id="RU000320"/>
    </source>
</evidence>
<comment type="function">
    <text evidence="7">NDH-1 shuttles electrons from NAD(P)H, via FMN and iron-sulfur (Fe-S) centers, to quinones in the respiratory chain. The immediate electron acceptor for the enzyme in this species is believed to be plastoquinone. Couples the redox reaction to proton translocation (for every two electrons transferred, four hydrogen ions are translocated across the cytoplasmic membrane), and thus conserves the redox energy in a proton gradient.</text>
</comment>
<feature type="transmembrane region" description="Helical" evidence="9">
    <location>
        <begin position="6"/>
        <end position="22"/>
    </location>
</feature>
<keyword evidence="4 8" id="KW-0812">Transmembrane</keyword>
<dbReference type="NCBIfam" id="NF005564">
    <property type="entry name" value="PRK07234.1-4"/>
    <property type="match status" value="1"/>
</dbReference>
<feature type="transmembrane region" description="Helical" evidence="9">
    <location>
        <begin position="68"/>
        <end position="88"/>
    </location>
</feature>
<dbReference type="NCBIfam" id="NF005562">
    <property type="entry name" value="PRK07234.1-2"/>
    <property type="match status" value="1"/>
</dbReference>
<evidence type="ECO:0000256" key="4">
    <source>
        <dbReference type="ARBA" id="ARBA00022692"/>
    </source>
</evidence>
<evidence type="ECO:0000256" key="3">
    <source>
        <dbReference type="ARBA" id="ARBA00022475"/>
    </source>
</evidence>
<comment type="caution">
    <text evidence="11">The sequence shown here is derived from an EMBL/GenBank/DDBJ whole genome shotgun (WGS) entry which is preliminary data.</text>
</comment>
<feature type="transmembrane region" description="Helical" evidence="9">
    <location>
        <begin position="221"/>
        <end position="241"/>
    </location>
</feature>
<dbReference type="GO" id="GO:0005886">
    <property type="term" value="C:plasma membrane"/>
    <property type="evidence" value="ECO:0007669"/>
    <property type="project" value="UniProtKB-SubCell"/>
</dbReference>
<dbReference type="InterPro" id="IPR001750">
    <property type="entry name" value="ND/Mrp_TM"/>
</dbReference>
<feature type="transmembrane region" description="Helical" evidence="9">
    <location>
        <begin position="272"/>
        <end position="294"/>
    </location>
</feature>
<feature type="transmembrane region" description="Helical" evidence="9">
    <location>
        <begin position="329"/>
        <end position="350"/>
    </location>
</feature>
<dbReference type="EMBL" id="RCBY01000001">
    <property type="protein sequence ID" value="RQH57635.1"/>
    <property type="molecule type" value="Genomic_DNA"/>
</dbReference>
<comment type="subcellular location">
    <subcellularLocation>
        <location evidence="1">Cell membrane</location>
        <topology evidence="1">Multi-pass membrane protein</topology>
    </subcellularLocation>
    <subcellularLocation>
        <location evidence="8">Membrane</location>
        <topology evidence="8">Multi-pass membrane protein</topology>
    </subcellularLocation>
</comment>
<dbReference type="OrthoDB" id="9811798at2"/>
<dbReference type="Pfam" id="PF00361">
    <property type="entry name" value="Proton_antipo_M"/>
    <property type="match status" value="1"/>
</dbReference>
<gene>
    <name evidence="11" type="ORF">D5R40_00470</name>
</gene>
<accession>A0A3N6Q488</accession>
<keyword evidence="12" id="KW-1185">Reference proteome</keyword>
<dbReference type="InterPro" id="IPR050586">
    <property type="entry name" value="CPA3_Na-H_Antiporter_D"/>
</dbReference>
<keyword evidence="6 9" id="KW-0472">Membrane</keyword>
<dbReference type="AlphaFoldDB" id="A0A3N6Q488"/>
<keyword evidence="5 9" id="KW-1133">Transmembrane helix</keyword>
<comment type="similarity">
    <text evidence="2">Belongs to the CPA3 antiporters (TC 2.A.63) subunit D family.</text>
</comment>